<dbReference type="PANTHER" id="PTHR20905:SF1">
    <property type="entry name" value="AT07410P-RELATED"/>
    <property type="match status" value="1"/>
</dbReference>
<gene>
    <name evidence="2" type="ORF">SK128_004571</name>
</gene>
<dbReference type="Proteomes" id="UP001381693">
    <property type="component" value="Unassembled WGS sequence"/>
</dbReference>
<protein>
    <recommendedName>
        <fullName evidence="1">N-acetyltransferase domain-containing protein</fullName>
    </recommendedName>
</protein>
<proteinExistence type="predicted"/>
<name>A0AAN8ZT95_HALRR</name>
<dbReference type="Pfam" id="PF00583">
    <property type="entry name" value="Acetyltransf_1"/>
    <property type="match status" value="1"/>
</dbReference>
<dbReference type="AlphaFoldDB" id="A0AAN8ZT95"/>
<evidence type="ECO:0000313" key="3">
    <source>
        <dbReference type="Proteomes" id="UP001381693"/>
    </source>
</evidence>
<organism evidence="2 3">
    <name type="scientific">Halocaridina rubra</name>
    <name type="common">Hawaiian red shrimp</name>
    <dbReference type="NCBI Taxonomy" id="373956"/>
    <lineage>
        <taxon>Eukaryota</taxon>
        <taxon>Metazoa</taxon>
        <taxon>Ecdysozoa</taxon>
        <taxon>Arthropoda</taxon>
        <taxon>Crustacea</taxon>
        <taxon>Multicrustacea</taxon>
        <taxon>Malacostraca</taxon>
        <taxon>Eumalacostraca</taxon>
        <taxon>Eucarida</taxon>
        <taxon>Decapoda</taxon>
        <taxon>Pleocyemata</taxon>
        <taxon>Caridea</taxon>
        <taxon>Atyoidea</taxon>
        <taxon>Atyidae</taxon>
        <taxon>Halocaridina</taxon>
    </lineage>
</organism>
<dbReference type="Gene3D" id="3.40.630.30">
    <property type="match status" value="1"/>
</dbReference>
<dbReference type="PANTHER" id="PTHR20905">
    <property type="entry name" value="N-ACETYLTRANSFERASE-RELATED"/>
    <property type="match status" value="1"/>
</dbReference>
<dbReference type="EMBL" id="JAXCGZ010022854">
    <property type="protein sequence ID" value="KAK7022051.1"/>
    <property type="molecule type" value="Genomic_DNA"/>
</dbReference>
<dbReference type="CDD" id="cd04301">
    <property type="entry name" value="NAT_SF"/>
    <property type="match status" value="1"/>
</dbReference>
<dbReference type="SUPFAM" id="SSF55729">
    <property type="entry name" value="Acyl-CoA N-acyltransferases (Nat)"/>
    <property type="match status" value="1"/>
</dbReference>
<keyword evidence="3" id="KW-1185">Reference proteome</keyword>
<evidence type="ECO:0000313" key="2">
    <source>
        <dbReference type="EMBL" id="KAK7022051.1"/>
    </source>
</evidence>
<dbReference type="InterPro" id="IPR016181">
    <property type="entry name" value="Acyl_CoA_acyltransferase"/>
</dbReference>
<dbReference type="GO" id="GO:0008080">
    <property type="term" value="F:N-acetyltransferase activity"/>
    <property type="evidence" value="ECO:0007669"/>
    <property type="project" value="TreeGrafter"/>
</dbReference>
<comment type="caution">
    <text evidence="2">The sequence shown here is derived from an EMBL/GenBank/DDBJ whole genome shotgun (WGS) entry which is preliminary data.</text>
</comment>
<sequence length="174" mass="19441">MHPYLANVVDSCLPGNISVGMREKATGRLVGVMLNVIITPETDDVIQLGDYPTEKCRLYREMMEQLCLGTNVLRDFGKKKQFEFFLLTTHPDYSGKGLGKELIRVSEGICKENGCDVASIQASNPITEIIVSKMGFKVIKSFDVTSFKSKEGKQILDGTNMNGTTHFTYLIKEY</sequence>
<accession>A0AAN8ZT95</accession>
<reference evidence="2 3" key="1">
    <citation type="submission" date="2023-11" db="EMBL/GenBank/DDBJ databases">
        <title>Halocaridina rubra genome assembly.</title>
        <authorList>
            <person name="Smith C."/>
        </authorList>
    </citation>
    <scope>NUCLEOTIDE SEQUENCE [LARGE SCALE GENOMIC DNA]</scope>
    <source>
        <strain evidence="2">EP-1</strain>
        <tissue evidence="2">Whole</tissue>
    </source>
</reference>
<feature type="domain" description="N-acetyltransferase" evidence="1">
    <location>
        <begin position="72"/>
        <end position="124"/>
    </location>
</feature>
<evidence type="ECO:0000259" key="1">
    <source>
        <dbReference type="Pfam" id="PF00583"/>
    </source>
</evidence>
<dbReference type="InterPro" id="IPR000182">
    <property type="entry name" value="GNAT_dom"/>
</dbReference>